<feature type="transmembrane region" description="Helical" evidence="1">
    <location>
        <begin position="378"/>
        <end position="405"/>
    </location>
</feature>
<evidence type="ECO:0000313" key="5">
    <source>
        <dbReference type="WBParaSite" id="HPLM_0000255101-mRNA-1"/>
    </source>
</evidence>
<keyword evidence="1" id="KW-0472">Membrane</keyword>
<dbReference type="OrthoDB" id="10541795at2759"/>
<keyword evidence="1" id="KW-0812">Transmembrane</keyword>
<keyword evidence="4" id="KW-1185">Reference proteome</keyword>
<sequence>MSDFSLTLVLQIKTSKIINDMAKVQQKSEKISAFGGLFFVLDRFDRILSFVIDSHLGLRSKLIGYQHSEIIRAVFSVFCCGGDCMEDLNLYLKDVLTERPHTRVPSADTVLRGIEELATENISYTAEKTGNVYDFNTAEKLNQLLIKLLLATGQLAEGGEYDVDFDHQFLEAEKYDSKRTYKGFDGYSPGVFTIGGLIAYLENRDGNANVRFMQAETHRRFFEMMRSFGIHVRSFRADCGSYSEDIVKMVMEHTDKFYIRAERHAGLYEKVKRLTGWTTVEIGFQQYDAQSFPFESFEDVKHCRLVVQRQRKQKGEQLDIFDGEYTYRCILTNDWDMTDEEIIQHYNKRGTAEQVFDRQNNDFGWAHLPKSFMNQNTVFLLITAMAANFYRYIVALPLMAVLFGIKATDRVKSFLFRFIAVPAKWVRTARQYKLNIYSNKPYKLIWEHG</sequence>
<accession>A0A0N4VZ30</accession>
<gene>
    <name evidence="3" type="ORF">HPLM_LOCUS2548</name>
</gene>
<evidence type="ECO:0000259" key="2">
    <source>
        <dbReference type="Pfam" id="PF13701"/>
    </source>
</evidence>
<feature type="domain" description="Transposase DDE" evidence="2">
    <location>
        <begin position="56"/>
        <end position="446"/>
    </location>
</feature>
<evidence type="ECO:0000313" key="3">
    <source>
        <dbReference type="EMBL" id="VDO15430.1"/>
    </source>
</evidence>
<dbReference type="Proteomes" id="UP000268014">
    <property type="component" value="Unassembled WGS sequence"/>
</dbReference>
<dbReference type="InterPro" id="IPR025668">
    <property type="entry name" value="Tnp_DDE_dom"/>
</dbReference>
<reference evidence="3 4" key="2">
    <citation type="submission" date="2018-11" db="EMBL/GenBank/DDBJ databases">
        <authorList>
            <consortium name="Pathogen Informatics"/>
        </authorList>
    </citation>
    <scope>NUCLEOTIDE SEQUENCE [LARGE SCALE GENOMIC DNA]</scope>
    <source>
        <strain evidence="3 4">MHpl1</strain>
    </source>
</reference>
<dbReference type="Pfam" id="PF13701">
    <property type="entry name" value="DDE_Tnp_1_4"/>
    <property type="match status" value="1"/>
</dbReference>
<evidence type="ECO:0000256" key="1">
    <source>
        <dbReference type="SAM" id="Phobius"/>
    </source>
</evidence>
<evidence type="ECO:0000313" key="4">
    <source>
        <dbReference type="Proteomes" id="UP000268014"/>
    </source>
</evidence>
<reference evidence="5" key="1">
    <citation type="submission" date="2017-02" db="UniProtKB">
        <authorList>
            <consortium name="WormBaseParasite"/>
        </authorList>
    </citation>
    <scope>IDENTIFICATION</scope>
</reference>
<dbReference type="WBParaSite" id="HPLM_0000255101-mRNA-1">
    <property type="protein sequence ID" value="HPLM_0000255101-mRNA-1"/>
    <property type="gene ID" value="HPLM_0000255101"/>
</dbReference>
<keyword evidence="1" id="KW-1133">Transmembrane helix</keyword>
<dbReference type="AlphaFoldDB" id="A0A0N4VZ30"/>
<protein>
    <submittedName>
        <fullName evidence="5">Tnp_DDE_dom domain-containing protein</fullName>
    </submittedName>
</protein>
<dbReference type="EMBL" id="UZAF01005535">
    <property type="protein sequence ID" value="VDO15430.1"/>
    <property type="molecule type" value="Genomic_DNA"/>
</dbReference>
<name>A0A0N4VZ30_HAEPC</name>
<proteinExistence type="predicted"/>
<organism evidence="5">
    <name type="scientific">Haemonchus placei</name>
    <name type="common">Barber's pole worm</name>
    <dbReference type="NCBI Taxonomy" id="6290"/>
    <lineage>
        <taxon>Eukaryota</taxon>
        <taxon>Metazoa</taxon>
        <taxon>Ecdysozoa</taxon>
        <taxon>Nematoda</taxon>
        <taxon>Chromadorea</taxon>
        <taxon>Rhabditida</taxon>
        <taxon>Rhabditina</taxon>
        <taxon>Rhabditomorpha</taxon>
        <taxon>Strongyloidea</taxon>
        <taxon>Trichostrongylidae</taxon>
        <taxon>Haemonchus</taxon>
    </lineage>
</organism>
<dbReference type="InterPro" id="IPR047960">
    <property type="entry name" value="Transpos_IS1380"/>
</dbReference>
<dbReference type="NCBIfam" id="NF033539">
    <property type="entry name" value="transpos_IS1380"/>
    <property type="match status" value="1"/>
</dbReference>